<evidence type="ECO:0000313" key="9">
    <source>
        <dbReference type="EMBL" id="CAB3236173.1"/>
    </source>
</evidence>
<evidence type="ECO:0000313" key="11">
    <source>
        <dbReference type="Proteomes" id="UP000494256"/>
    </source>
</evidence>
<evidence type="ECO:0000259" key="7">
    <source>
        <dbReference type="Pfam" id="PF12832"/>
    </source>
</evidence>
<feature type="transmembrane region" description="Helical" evidence="6">
    <location>
        <begin position="485"/>
        <end position="504"/>
    </location>
</feature>
<name>A0A8S0ZW42_ARCPL</name>
<keyword evidence="4 6" id="KW-1133">Transmembrane helix</keyword>
<sequence>MISLQGSSHTIYFNSIRVGIGGRHFYTPFNMQDEYPDVKQQLHATKPIKMKQLVNKNLITLKCVLFCFLSGIGCIFPFLPLHMLSVGLDKGESRVISAVAPCLALLGPAVLGPLIDKLSVGRGSTGGGTSTSGSGRLLRIITAICLILSALFYTLLLAVPYTERHEARRPQVLFMCDENSAYVMQEVCKEDMRCNRWSGEKTGVLAVTSCEYGCADENMTWVKKPFTTTSTTSTIRPMYISNVTTSNPEEEESHQHMYFEANPPHFCYNGTCIVYMQHQARLRLPLSLLAPELPEDNSTDSDWCTYRPAGPSKCLVPEDRLADLIMYEPDCRAAVRCEVLDPYDEPDGVLADAECRLVIGDPSATFWSYLVLRILADIWPTAGLALLGAACVIATRETSLGRGDVGRQLAFGTIGLAVFPPLAGLAAEQLTENPYLVPFILHAIFMIIGALILIFDGHMPLSTPEWWWHTSTGVLAMPMNTVRRYGAETAAVFAVVALLGTLWSGIDAYLPWTVLDLNGTATELGLTLTAGALPAIPALWWAEALVDYIGHSNVFIMAFTFYGVRYTGLAYSNDYTWVAVCEILEVFTLSLVWVTSVLYFRHLVPRKYTATGQALPVIAHFCIGRCIGAIVSGFVSLEQPLESIRSVYRALGVVALLTAAIYLALYHLLLAPRCAAPAVSPPHHLLQGLNANGSSNGNYSPMRVYHEERSRKGHFRY</sequence>
<comment type="similarity">
    <text evidence="2">Belongs to the major facilitator superfamily. MFSD6 family.</text>
</comment>
<dbReference type="PANTHER" id="PTHR16172:SF27">
    <property type="entry name" value="FI19426P1"/>
    <property type="match status" value="1"/>
</dbReference>
<reference evidence="10 11" key="1">
    <citation type="submission" date="2020-04" db="EMBL/GenBank/DDBJ databases">
        <authorList>
            <person name="Wallbank WR R."/>
            <person name="Pardo Diaz C."/>
            <person name="Kozak K."/>
            <person name="Martin S."/>
            <person name="Jiggins C."/>
            <person name="Moest M."/>
            <person name="Warren A I."/>
            <person name="Byers J.R.P. K."/>
            <person name="Montejo-Kovacevich G."/>
            <person name="Yen C E."/>
        </authorList>
    </citation>
    <scope>NUCLEOTIDE SEQUENCE [LARGE SCALE GENOMIC DNA]</scope>
</reference>
<feature type="transmembrane region" description="Helical" evidence="6">
    <location>
        <begin position="405"/>
        <end position="423"/>
    </location>
</feature>
<proteinExistence type="inferred from homology"/>
<feature type="transmembrane region" description="Helical" evidence="6">
    <location>
        <begin position="647"/>
        <end position="669"/>
    </location>
</feature>
<accession>A0A8S0ZW42</accession>
<evidence type="ECO:0000256" key="1">
    <source>
        <dbReference type="ARBA" id="ARBA00004141"/>
    </source>
</evidence>
<evidence type="ECO:0000313" key="10">
    <source>
        <dbReference type="Proteomes" id="UP000494106"/>
    </source>
</evidence>
<dbReference type="EMBL" id="CADEBC010000346">
    <property type="protein sequence ID" value="CAB3228359.1"/>
    <property type="molecule type" value="Genomic_DNA"/>
</dbReference>
<dbReference type="EMBL" id="CADEBD010000300">
    <property type="protein sequence ID" value="CAB3236173.1"/>
    <property type="molecule type" value="Genomic_DNA"/>
</dbReference>
<feature type="domain" description="Major facilitator superfamily associated" evidence="7">
    <location>
        <begin position="58"/>
        <end position="635"/>
    </location>
</feature>
<feature type="transmembrane region" description="Helical" evidence="6">
    <location>
        <begin position="612"/>
        <end position="635"/>
    </location>
</feature>
<feature type="transmembrane region" description="Helical" evidence="6">
    <location>
        <begin position="554"/>
        <end position="571"/>
    </location>
</feature>
<dbReference type="InterPro" id="IPR051717">
    <property type="entry name" value="MFS_MFSD6"/>
</dbReference>
<comment type="caution">
    <text evidence="9">The sequence shown here is derived from an EMBL/GenBank/DDBJ whole genome shotgun (WGS) entry which is preliminary data.</text>
</comment>
<feature type="transmembrane region" description="Helical" evidence="6">
    <location>
        <begin position="59"/>
        <end position="83"/>
    </location>
</feature>
<evidence type="ECO:0000313" key="8">
    <source>
        <dbReference type="EMBL" id="CAB3228359.1"/>
    </source>
</evidence>
<dbReference type="InterPro" id="IPR024989">
    <property type="entry name" value="MFS_assoc_dom"/>
</dbReference>
<dbReference type="Pfam" id="PF12832">
    <property type="entry name" value="MFS_1_like"/>
    <property type="match status" value="1"/>
</dbReference>
<evidence type="ECO:0000256" key="2">
    <source>
        <dbReference type="ARBA" id="ARBA00005241"/>
    </source>
</evidence>
<keyword evidence="10" id="KW-1185">Reference proteome</keyword>
<keyword evidence="5 6" id="KW-0472">Membrane</keyword>
<evidence type="ECO:0000256" key="3">
    <source>
        <dbReference type="ARBA" id="ARBA00022692"/>
    </source>
</evidence>
<feature type="transmembrane region" description="Helical" evidence="6">
    <location>
        <begin position="435"/>
        <end position="455"/>
    </location>
</feature>
<feature type="transmembrane region" description="Helical" evidence="6">
    <location>
        <begin position="137"/>
        <end position="161"/>
    </location>
</feature>
<gene>
    <name evidence="8" type="ORF">APLA_LOCUS3571</name>
    <name evidence="9" type="ORF">APLA_LOCUS7270</name>
</gene>
<evidence type="ECO:0000256" key="6">
    <source>
        <dbReference type="SAM" id="Phobius"/>
    </source>
</evidence>
<dbReference type="PANTHER" id="PTHR16172">
    <property type="entry name" value="MAJOR FACILITATOR SUPERFAMILY DOMAIN-CONTAINING PROTEIN 6-LIKE"/>
    <property type="match status" value="1"/>
</dbReference>
<keyword evidence="3 6" id="KW-0812">Transmembrane</keyword>
<feature type="transmembrane region" description="Helical" evidence="6">
    <location>
        <begin position="577"/>
        <end position="600"/>
    </location>
</feature>
<evidence type="ECO:0000256" key="4">
    <source>
        <dbReference type="ARBA" id="ARBA00022989"/>
    </source>
</evidence>
<dbReference type="OrthoDB" id="6414167at2759"/>
<dbReference type="Proteomes" id="UP000494106">
    <property type="component" value="Unassembled WGS sequence"/>
</dbReference>
<dbReference type="SUPFAM" id="SSF103473">
    <property type="entry name" value="MFS general substrate transporter"/>
    <property type="match status" value="2"/>
</dbReference>
<evidence type="ECO:0000256" key="5">
    <source>
        <dbReference type="ARBA" id="ARBA00023136"/>
    </source>
</evidence>
<protein>
    <recommendedName>
        <fullName evidence="7">Major facilitator superfamily associated domain-containing protein</fullName>
    </recommendedName>
</protein>
<dbReference type="InterPro" id="IPR036259">
    <property type="entry name" value="MFS_trans_sf"/>
</dbReference>
<dbReference type="GO" id="GO:0016020">
    <property type="term" value="C:membrane"/>
    <property type="evidence" value="ECO:0007669"/>
    <property type="project" value="UniProtKB-SubCell"/>
</dbReference>
<dbReference type="AlphaFoldDB" id="A0A8S0ZW42"/>
<dbReference type="Gene3D" id="1.20.1250.20">
    <property type="entry name" value="MFS general substrate transporter like domains"/>
    <property type="match status" value="2"/>
</dbReference>
<comment type="subcellular location">
    <subcellularLocation>
        <location evidence="1">Membrane</location>
        <topology evidence="1">Multi-pass membrane protein</topology>
    </subcellularLocation>
</comment>
<dbReference type="Proteomes" id="UP000494256">
    <property type="component" value="Unassembled WGS sequence"/>
</dbReference>
<feature type="transmembrane region" description="Helical" evidence="6">
    <location>
        <begin position="524"/>
        <end position="542"/>
    </location>
</feature>
<organism evidence="9 11">
    <name type="scientific">Arctia plantaginis</name>
    <name type="common">Wood tiger moth</name>
    <name type="synonym">Phalaena plantaginis</name>
    <dbReference type="NCBI Taxonomy" id="874455"/>
    <lineage>
        <taxon>Eukaryota</taxon>
        <taxon>Metazoa</taxon>
        <taxon>Ecdysozoa</taxon>
        <taxon>Arthropoda</taxon>
        <taxon>Hexapoda</taxon>
        <taxon>Insecta</taxon>
        <taxon>Pterygota</taxon>
        <taxon>Neoptera</taxon>
        <taxon>Endopterygota</taxon>
        <taxon>Lepidoptera</taxon>
        <taxon>Glossata</taxon>
        <taxon>Ditrysia</taxon>
        <taxon>Noctuoidea</taxon>
        <taxon>Erebidae</taxon>
        <taxon>Arctiinae</taxon>
        <taxon>Arctia</taxon>
    </lineage>
</organism>